<reference evidence="4 5" key="1">
    <citation type="journal article" date="2021" name="ISME Commun">
        <title>Automated analysis of genomic sequences facilitates high-throughput and comprehensive description of bacteria.</title>
        <authorList>
            <person name="Hitch T.C.A."/>
        </authorList>
    </citation>
    <scope>NUCLEOTIDE SEQUENCE [LARGE SCALE GENOMIC DNA]</scope>
    <source>
        <strain evidence="4 5">Sanger_03</strain>
    </source>
</reference>
<dbReference type="EMBL" id="JAOQJU010000010">
    <property type="protein sequence ID" value="MCU6686891.1"/>
    <property type="molecule type" value="Genomic_DNA"/>
</dbReference>
<keyword evidence="1 2" id="KW-0238">DNA-binding</keyword>
<sequence length="105" mass="12092">MLLRMNIERQPVIQRGNLTIDPQCCTVRLAGEEISLYPKEFDVLCLLTQYPGWVLSPEQIYGAVWKECVTGCEHVVYNVICQLRKKLKNSDMIQTVIGRGYKFVV</sequence>
<evidence type="ECO:0000313" key="5">
    <source>
        <dbReference type="Proteomes" id="UP001652431"/>
    </source>
</evidence>
<dbReference type="InterPro" id="IPR016032">
    <property type="entry name" value="Sig_transdc_resp-reg_C-effctor"/>
</dbReference>
<dbReference type="RefSeq" id="WP_158370265.1">
    <property type="nucleotide sequence ID" value="NZ_JAOQJU010000010.1"/>
</dbReference>
<dbReference type="CDD" id="cd00383">
    <property type="entry name" value="trans_reg_C"/>
    <property type="match status" value="1"/>
</dbReference>
<feature type="DNA-binding region" description="OmpR/PhoB-type" evidence="2">
    <location>
        <begin position="10"/>
        <end position="105"/>
    </location>
</feature>
<accession>A0ABT2RN84</accession>
<organism evidence="4 5">
    <name type="scientific">Dorea acetigenes</name>
    <dbReference type="NCBI Taxonomy" id="2981787"/>
    <lineage>
        <taxon>Bacteria</taxon>
        <taxon>Bacillati</taxon>
        <taxon>Bacillota</taxon>
        <taxon>Clostridia</taxon>
        <taxon>Lachnospirales</taxon>
        <taxon>Lachnospiraceae</taxon>
        <taxon>Dorea</taxon>
    </lineage>
</organism>
<evidence type="ECO:0000259" key="3">
    <source>
        <dbReference type="PROSITE" id="PS51755"/>
    </source>
</evidence>
<dbReference type="SUPFAM" id="SSF46894">
    <property type="entry name" value="C-terminal effector domain of the bipartite response regulators"/>
    <property type="match status" value="1"/>
</dbReference>
<keyword evidence="5" id="KW-1185">Reference proteome</keyword>
<dbReference type="SMART" id="SM00862">
    <property type="entry name" value="Trans_reg_C"/>
    <property type="match status" value="1"/>
</dbReference>
<evidence type="ECO:0000256" key="2">
    <source>
        <dbReference type="PROSITE-ProRule" id="PRU01091"/>
    </source>
</evidence>
<dbReference type="PROSITE" id="PS51755">
    <property type="entry name" value="OMPR_PHOB"/>
    <property type="match status" value="1"/>
</dbReference>
<dbReference type="InterPro" id="IPR001867">
    <property type="entry name" value="OmpR/PhoB-type_DNA-bd"/>
</dbReference>
<name>A0ABT2RN84_9FIRM</name>
<dbReference type="InterPro" id="IPR036388">
    <property type="entry name" value="WH-like_DNA-bd_sf"/>
</dbReference>
<evidence type="ECO:0000256" key="1">
    <source>
        <dbReference type="ARBA" id="ARBA00023125"/>
    </source>
</evidence>
<dbReference type="Proteomes" id="UP001652431">
    <property type="component" value="Unassembled WGS sequence"/>
</dbReference>
<proteinExistence type="predicted"/>
<comment type="caution">
    <text evidence="4">The sequence shown here is derived from an EMBL/GenBank/DDBJ whole genome shotgun (WGS) entry which is preliminary data.</text>
</comment>
<dbReference type="Gene3D" id="1.10.10.10">
    <property type="entry name" value="Winged helix-like DNA-binding domain superfamily/Winged helix DNA-binding domain"/>
    <property type="match status" value="1"/>
</dbReference>
<protein>
    <submittedName>
        <fullName evidence="4">Winged helix-turn-helix domain-containing protein</fullName>
    </submittedName>
</protein>
<evidence type="ECO:0000313" key="4">
    <source>
        <dbReference type="EMBL" id="MCU6686891.1"/>
    </source>
</evidence>
<dbReference type="Pfam" id="PF00486">
    <property type="entry name" value="Trans_reg_C"/>
    <property type="match status" value="1"/>
</dbReference>
<gene>
    <name evidence="4" type="ORF">OCV99_10095</name>
</gene>
<feature type="domain" description="OmpR/PhoB-type" evidence="3">
    <location>
        <begin position="10"/>
        <end position="105"/>
    </location>
</feature>